<dbReference type="GO" id="GO:1904294">
    <property type="term" value="P:positive regulation of ERAD pathway"/>
    <property type="evidence" value="ECO:0007669"/>
    <property type="project" value="InterPro"/>
</dbReference>
<evidence type="ECO:0000256" key="5">
    <source>
        <dbReference type="ARBA" id="ARBA00023136"/>
    </source>
</evidence>
<dbReference type="EMBL" id="CM000782">
    <property type="protein sequence ID" value="AQK84959.1"/>
    <property type="molecule type" value="Genomic_DNA"/>
</dbReference>
<dbReference type="AlphaFoldDB" id="A0A1D6M108"/>
<keyword evidence="4 7" id="KW-1133">Transmembrane helix</keyword>
<keyword evidence="5 7" id="KW-0472">Membrane</keyword>
<comment type="subcellular location">
    <subcellularLocation>
        <location evidence="1">Membrane</location>
        <topology evidence="1">Multi-pass membrane protein</topology>
    </subcellularLocation>
</comment>
<evidence type="ECO:0000256" key="3">
    <source>
        <dbReference type="ARBA" id="ARBA00022786"/>
    </source>
</evidence>
<dbReference type="InterPro" id="IPR044235">
    <property type="entry name" value="RNFT1/2"/>
</dbReference>
<dbReference type="PANTHER" id="PTHR15860:SF0">
    <property type="entry name" value="LP20373P"/>
    <property type="match status" value="1"/>
</dbReference>
<feature type="transmembrane region" description="Helical" evidence="7">
    <location>
        <begin position="280"/>
        <end position="298"/>
    </location>
</feature>
<feature type="region of interest" description="Disordered" evidence="6">
    <location>
        <begin position="90"/>
        <end position="113"/>
    </location>
</feature>
<evidence type="ECO:0000256" key="1">
    <source>
        <dbReference type="ARBA" id="ARBA00004141"/>
    </source>
</evidence>
<dbReference type="EMBL" id="CM000782">
    <property type="protein sequence ID" value="AQK84961.1"/>
    <property type="molecule type" value="Genomic_DNA"/>
</dbReference>
<reference evidence="8" key="1">
    <citation type="submission" date="2015-12" db="EMBL/GenBank/DDBJ databases">
        <title>Update maize B73 reference genome by single molecule sequencing technologies.</title>
        <authorList>
            <consortium name="Maize Genome Sequencing Project"/>
            <person name="Ware D."/>
        </authorList>
    </citation>
    <scope>NUCLEOTIDE SEQUENCE</scope>
    <source>
        <tissue evidence="8">Seedling</tissue>
    </source>
</reference>
<evidence type="ECO:0000256" key="4">
    <source>
        <dbReference type="ARBA" id="ARBA00022989"/>
    </source>
</evidence>
<dbReference type="GO" id="GO:0061630">
    <property type="term" value="F:ubiquitin protein ligase activity"/>
    <property type="evidence" value="ECO:0007669"/>
    <property type="project" value="InterPro"/>
</dbReference>
<sequence length="299" mass="31428">MDPPPVSPDRWGPSQGAGVGPSGLRRYGLNFSASSLLQAPIAALLEYSGVVQSGPALAAHHPSAGPSSPLSASEVDGLLSAAAAGDGEVSIRIQGGPGDTEATGGPDAGTSSEDLIEATAGSEVDQASAAGRGAGATDAEANGGGAGTSGNGGGDRAYQRYDVHHVARWFEQILPFSLLLLVVFIRQHLQDIAVLAASTRCLHTAAFQGFFVTIWIAAVMFKSNDILRKQTALKGERKISVLIGITVIFMIHVFGVYWWYRNDDLLRPLFMLPPKDIPPFWHAIFVIMVNGITDLNLAI</sequence>
<feature type="transmembrane region" description="Helical" evidence="7">
    <location>
        <begin position="166"/>
        <end position="185"/>
    </location>
</feature>
<evidence type="ECO:0000313" key="8">
    <source>
        <dbReference type="EMBL" id="AQK84959.1"/>
    </source>
</evidence>
<evidence type="ECO:0000256" key="6">
    <source>
        <dbReference type="SAM" id="MobiDB-lite"/>
    </source>
</evidence>
<gene>
    <name evidence="8" type="ORF">ZEAMMB73_Zm00001d037846</name>
</gene>
<dbReference type="GO" id="GO:0016020">
    <property type="term" value="C:membrane"/>
    <property type="evidence" value="ECO:0007669"/>
    <property type="project" value="UniProtKB-SubCell"/>
</dbReference>
<organism evidence="8">
    <name type="scientific">Zea mays</name>
    <name type="common">Maize</name>
    <dbReference type="NCBI Taxonomy" id="4577"/>
    <lineage>
        <taxon>Eukaryota</taxon>
        <taxon>Viridiplantae</taxon>
        <taxon>Streptophyta</taxon>
        <taxon>Embryophyta</taxon>
        <taxon>Tracheophyta</taxon>
        <taxon>Spermatophyta</taxon>
        <taxon>Magnoliopsida</taxon>
        <taxon>Liliopsida</taxon>
        <taxon>Poales</taxon>
        <taxon>Poaceae</taxon>
        <taxon>PACMAD clade</taxon>
        <taxon>Panicoideae</taxon>
        <taxon>Andropogonodae</taxon>
        <taxon>Andropogoneae</taxon>
        <taxon>Tripsacinae</taxon>
        <taxon>Zea</taxon>
    </lineage>
</organism>
<dbReference type="ExpressionAtlas" id="A0A1D6M108">
    <property type="expression patterns" value="baseline and differential"/>
</dbReference>
<feature type="region of interest" description="Disordered" evidence="6">
    <location>
        <begin position="128"/>
        <end position="153"/>
    </location>
</feature>
<evidence type="ECO:0000256" key="2">
    <source>
        <dbReference type="ARBA" id="ARBA00022692"/>
    </source>
</evidence>
<proteinExistence type="predicted"/>
<accession>A0A1D6M108</accession>
<keyword evidence="2 7" id="KW-0812">Transmembrane</keyword>
<protein>
    <submittedName>
        <fullName evidence="8">RING/U-box superfamily protein</fullName>
    </submittedName>
</protein>
<feature type="compositionally biased region" description="Gly residues" evidence="6">
    <location>
        <begin position="142"/>
        <end position="153"/>
    </location>
</feature>
<feature type="transmembrane region" description="Helical" evidence="7">
    <location>
        <begin position="205"/>
        <end position="221"/>
    </location>
</feature>
<evidence type="ECO:0000256" key="7">
    <source>
        <dbReference type="SAM" id="Phobius"/>
    </source>
</evidence>
<feature type="transmembrane region" description="Helical" evidence="7">
    <location>
        <begin position="241"/>
        <end position="260"/>
    </location>
</feature>
<keyword evidence="3" id="KW-0833">Ubl conjugation pathway</keyword>
<name>A0A1D6M108_MAIZE</name>
<feature type="region of interest" description="Disordered" evidence="6">
    <location>
        <begin position="1"/>
        <end position="24"/>
    </location>
</feature>
<dbReference type="PANTHER" id="PTHR15860">
    <property type="entry name" value="UNCHARACTERIZED RING FINGER-CONTAINING PROTEIN"/>
    <property type="match status" value="1"/>
</dbReference>